<organism evidence="4 5">
    <name type="scientific">Ectopseudomonas mendocina</name>
    <name type="common">Pseudomonas mendocina</name>
    <dbReference type="NCBI Taxonomy" id="300"/>
    <lineage>
        <taxon>Bacteria</taxon>
        <taxon>Pseudomonadati</taxon>
        <taxon>Pseudomonadota</taxon>
        <taxon>Gammaproteobacteria</taxon>
        <taxon>Pseudomonadales</taxon>
        <taxon>Pseudomonadaceae</taxon>
        <taxon>Ectopseudomonas</taxon>
    </lineage>
</organism>
<keyword evidence="2 3" id="KW-0378">Hydrolase</keyword>
<dbReference type="Gene3D" id="3.30.1330.200">
    <property type="match status" value="1"/>
</dbReference>
<dbReference type="PANTHER" id="PTHR35147:SF3">
    <property type="entry name" value="CHEMORECEPTOR GLUTAMINE DEAMIDASE CHED 1-RELATED"/>
    <property type="match status" value="1"/>
</dbReference>
<dbReference type="InterPro" id="IPR005659">
    <property type="entry name" value="Chemorcpt_Glu_NH3ase_CheD"/>
</dbReference>
<evidence type="ECO:0000256" key="2">
    <source>
        <dbReference type="ARBA" id="ARBA00022801"/>
    </source>
</evidence>
<evidence type="ECO:0000256" key="1">
    <source>
        <dbReference type="ARBA" id="ARBA00022500"/>
    </source>
</evidence>
<evidence type="ECO:0000313" key="4">
    <source>
        <dbReference type="EMBL" id="WXL26791.1"/>
    </source>
</evidence>
<name>A0ABZ2RIF0_ECTME</name>
<dbReference type="HAMAP" id="MF_01440">
    <property type="entry name" value="CheD"/>
    <property type="match status" value="1"/>
</dbReference>
<dbReference type="InterPro" id="IPR011324">
    <property type="entry name" value="Cytotoxic_necrot_fac-like_cat"/>
</dbReference>
<comment type="similarity">
    <text evidence="3">Belongs to the CheD family.</text>
</comment>
<dbReference type="EMBL" id="CP148074">
    <property type="protein sequence ID" value="WXL26791.1"/>
    <property type="molecule type" value="Genomic_DNA"/>
</dbReference>
<reference evidence="4 5" key="1">
    <citation type="submission" date="2024-03" db="EMBL/GenBank/DDBJ databases">
        <title>Complete genome of BD2.</title>
        <authorList>
            <person name="Cao G."/>
        </authorList>
    </citation>
    <scope>NUCLEOTIDE SEQUENCE [LARGE SCALE GENOMIC DNA]</scope>
    <source>
        <strain evidence="4 5">BD2</strain>
    </source>
</reference>
<gene>
    <name evidence="3" type="primary">cheD</name>
    <name evidence="4" type="ORF">WG219_04730</name>
</gene>
<dbReference type="EC" id="3.5.1.44" evidence="3"/>
<keyword evidence="1 3" id="KW-0145">Chemotaxis</keyword>
<keyword evidence="5" id="KW-1185">Reference proteome</keyword>
<comment type="function">
    <text evidence="3">Probably deamidates glutamine residues to glutamate on methyl-accepting chemotaxis receptors (MCPs), playing an important role in chemotaxis.</text>
</comment>
<accession>A0ABZ2RIF0</accession>
<sequence>MTERVFLNPGQLYFGGGDVAVETLLGPCVAIVMWYPGLSVGGMCHFQLPAASGCNPDGRVDGRYGDQAWRWLIQQAQRQGLSAEQAVYKLFGGARSFSGRPSLPGLDVAAQNVVFAERLLASRNLPVLARDLGGHGYRYVRFELASGNVWVRRGAAVKTNVAEVKR</sequence>
<dbReference type="PANTHER" id="PTHR35147">
    <property type="entry name" value="CHEMORECEPTOR GLUTAMINE DEAMIDASE CHED-RELATED"/>
    <property type="match status" value="1"/>
</dbReference>
<dbReference type="CDD" id="cd16352">
    <property type="entry name" value="CheD"/>
    <property type="match status" value="1"/>
</dbReference>
<dbReference type="SUPFAM" id="SSF64438">
    <property type="entry name" value="CNF1/YfiH-like putative cysteine hydrolases"/>
    <property type="match status" value="1"/>
</dbReference>
<comment type="catalytic activity">
    <reaction evidence="3">
        <text>L-glutaminyl-[protein] + H2O = L-glutamyl-[protein] + NH4(+)</text>
        <dbReference type="Rhea" id="RHEA:16441"/>
        <dbReference type="Rhea" id="RHEA-COMP:10207"/>
        <dbReference type="Rhea" id="RHEA-COMP:10208"/>
        <dbReference type="ChEBI" id="CHEBI:15377"/>
        <dbReference type="ChEBI" id="CHEBI:28938"/>
        <dbReference type="ChEBI" id="CHEBI:29973"/>
        <dbReference type="ChEBI" id="CHEBI:30011"/>
        <dbReference type="EC" id="3.5.1.44"/>
    </reaction>
</comment>
<protein>
    <recommendedName>
        <fullName evidence="3">Probable chemoreceptor glutamine deamidase CheD</fullName>
        <ecNumber evidence="3">3.5.1.44</ecNumber>
    </recommendedName>
</protein>
<evidence type="ECO:0000256" key="3">
    <source>
        <dbReference type="HAMAP-Rule" id="MF_01440"/>
    </source>
</evidence>
<dbReference type="InterPro" id="IPR038592">
    <property type="entry name" value="CheD-like_sf"/>
</dbReference>
<proteinExistence type="inferred from homology"/>
<dbReference type="Pfam" id="PF03975">
    <property type="entry name" value="CheD"/>
    <property type="match status" value="1"/>
</dbReference>
<evidence type="ECO:0000313" key="5">
    <source>
        <dbReference type="Proteomes" id="UP001476583"/>
    </source>
</evidence>
<dbReference type="Proteomes" id="UP001476583">
    <property type="component" value="Chromosome"/>
</dbReference>